<dbReference type="STRING" id="35722.A0A0B7NBQ2"/>
<dbReference type="Pfam" id="PF00078">
    <property type="entry name" value="RVT_1"/>
    <property type="match status" value="1"/>
</dbReference>
<keyword evidence="1" id="KW-0472">Membrane</keyword>
<evidence type="ECO:0000313" key="4">
    <source>
        <dbReference type="Proteomes" id="UP000054107"/>
    </source>
</evidence>
<sequence>VRLSSSDGDKLTEIPSRDVVFDLLAHSPKYKSPGLDGLPFELYQYLASSCSSFLYLLVEKGDPQLLVKWRPLTLINSDDKLFTKLIANRLNTVHPKLINPYQTGFMPHHLFSDNGWLNQLLMSRLRVVALELPQVAVFLDQENAYDRVYPEYLRLVLLQFGFPAGLVSCLSSLFFGTKINVSINGWLGAPV</sequence>
<keyword evidence="1" id="KW-1133">Transmembrane helix</keyword>
<feature type="non-terminal residue" evidence="3">
    <location>
        <position position="191"/>
    </location>
</feature>
<organism evidence="3 4">
    <name type="scientific">Parasitella parasitica</name>
    <dbReference type="NCBI Taxonomy" id="35722"/>
    <lineage>
        <taxon>Eukaryota</taxon>
        <taxon>Fungi</taxon>
        <taxon>Fungi incertae sedis</taxon>
        <taxon>Mucoromycota</taxon>
        <taxon>Mucoromycotina</taxon>
        <taxon>Mucoromycetes</taxon>
        <taxon>Mucorales</taxon>
        <taxon>Mucorineae</taxon>
        <taxon>Mucoraceae</taxon>
        <taxon>Parasitella</taxon>
    </lineage>
</organism>
<evidence type="ECO:0000259" key="2">
    <source>
        <dbReference type="Pfam" id="PF00078"/>
    </source>
</evidence>
<gene>
    <name evidence="3" type="primary">PARPA_06808.1 scaffold 24079</name>
</gene>
<dbReference type="AlphaFoldDB" id="A0A0B7NBQ2"/>
<feature type="non-terminal residue" evidence="3">
    <location>
        <position position="1"/>
    </location>
</feature>
<keyword evidence="4" id="KW-1185">Reference proteome</keyword>
<dbReference type="PANTHER" id="PTHR31635">
    <property type="entry name" value="REVERSE TRANSCRIPTASE DOMAIN-CONTAINING PROTEIN-RELATED"/>
    <property type="match status" value="1"/>
</dbReference>
<protein>
    <recommendedName>
        <fullName evidence="2">Reverse transcriptase domain-containing protein</fullName>
    </recommendedName>
</protein>
<dbReference type="InterPro" id="IPR000477">
    <property type="entry name" value="RT_dom"/>
</dbReference>
<name>A0A0B7NBQ2_9FUNG</name>
<reference evidence="3 4" key="1">
    <citation type="submission" date="2014-09" db="EMBL/GenBank/DDBJ databases">
        <authorList>
            <person name="Ellenberger Sabrina"/>
        </authorList>
    </citation>
    <scope>NUCLEOTIDE SEQUENCE [LARGE SCALE GENOMIC DNA]</scope>
    <source>
        <strain evidence="3 4">CBS 412.66</strain>
    </source>
</reference>
<evidence type="ECO:0000256" key="1">
    <source>
        <dbReference type="SAM" id="Phobius"/>
    </source>
</evidence>
<feature type="transmembrane region" description="Helical" evidence="1">
    <location>
        <begin position="155"/>
        <end position="175"/>
    </location>
</feature>
<dbReference type="Proteomes" id="UP000054107">
    <property type="component" value="Unassembled WGS sequence"/>
</dbReference>
<accession>A0A0B7NBQ2</accession>
<feature type="domain" description="Reverse transcriptase" evidence="2">
    <location>
        <begin position="62"/>
        <end position="173"/>
    </location>
</feature>
<dbReference type="EMBL" id="LN728460">
    <property type="protein sequence ID" value="CEP12815.1"/>
    <property type="molecule type" value="Genomic_DNA"/>
</dbReference>
<dbReference type="OrthoDB" id="5598377at2759"/>
<evidence type="ECO:0000313" key="3">
    <source>
        <dbReference type="EMBL" id="CEP12815.1"/>
    </source>
</evidence>
<keyword evidence="1" id="KW-0812">Transmembrane</keyword>
<dbReference type="PANTHER" id="PTHR31635:SF196">
    <property type="entry name" value="REVERSE TRANSCRIPTASE DOMAIN-CONTAINING PROTEIN-RELATED"/>
    <property type="match status" value="1"/>
</dbReference>
<proteinExistence type="predicted"/>